<dbReference type="RefSeq" id="WP_281282445.1">
    <property type="nucleotide sequence ID" value="NZ_BJUY01000022.1"/>
</dbReference>
<evidence type="ECO:0000256" key="1">
    <source>
        <dbReference type="SAM" id="Phobius"/>
    </source>
</evidence>
<keyword evidence="1" id="KW-1133">Transmembrane helix</keyword>
<accession>A0A511AW90</accession>
<dbReference type="EMBL" id="BJUY01000022">
    <property type="protein sequence ID" value="GEK91902.1"/>
    <property type="molecule type" value="Genomic_DNA"/>
</dbReference>
<organism evidence="2 3">
    <name type="scientific">Alkalibacterium kapii</name>
    <dbReference type="NCBI Taxonomy" id="426704"/>
    <lineage>
        <taxon>Bacteria</taxon>
        <taxon>Bacillati</taxon>
        <taxon>Bacillota</taxon>
        <taxon>Bacilli</taxon>
        <taxon>Lactobacillales</taxon>
        <taxon>Carnobacteriaceae</taxon>
        <taxon>Alkalibacterium</taxon>
    </lineage>
</organism>
<name>A0A511AW90_9LACT</name>
<reference evidence="2 3" key="1">
    <citation type="submission" date="2019-07" db="EMBL/GenBank/DDBJ databases">
        <title>Whole genome shotgun sequence of Alkalibacterium kapii NBRC 103247.</title>
        <authorList>
            <person name="Hosoyama A."/>
            <person name="Uohara A."/>
            <person name="Ohji S."/>
            <person name="Ichikawa N."/>
        </authorList>
    </citation>
    <scope>NUCLEOTIDE SEQUENCE [LARGE SCALE GENOMIC DNA]</scope>
    <source>
        <strain evidence="2 3">NBRC 103247</strain>
    </source>
</reference>
<comment type="caution">
    <text evidence="2">The sequence shown here is derived from an EMBL/GenBank/DDBJ whole genome shotgun (WGS) entry which is preliminary data.</text>
</comment>
<dbReference type="Proteomes" id="UP000321662">
    <property type="component" value="Unassembled WGS sequence"/>
</dbReference>
<dbReference type="AlphaFoldDB" id="A0A511AW90"/>
<sequence length="41" mass="4745">MKAGSLWTMYEMHGKKLSRNFVFIFLPIATGRLYPVQILDA</sequence>
<protein>
    <submittedName>
        <fullName evidence="2">Uncharacterized protein</fullName>
    </submittedName>
</protein>
<keyword evidence="1" id="KW-0812">Transmembrane</keyword>
<keyword evidence="3" id="KW-1185">Reference proteome</keyword>
<evidence type="ECO:0000313" key="2">
    <source>
        <dbReference type="EMBL" id="GEK91902.1"/>
    </source>
</evidence>
<feature type="transmembrane region" description="Helical" evidence="1">
    <location>
        <begin position="21"/>
        <end position="39"/>
    </location>
</feature>
<gene>
    <name evidence="2" type="ORF">AKA01nite_15240</name>
</gene>
<keyword evidence="1" id="KW-0472">Membrane</keyword>
<evidence type="ECO:0000313" key="3">
    <source>
        <dbReference type="Proteomes" id="UP000321662"/>
    </source>
</evidence>
<proteinExistence type="predicted"/>